<dbReference type="Gene3D" id="3.90.420.10">
    <property type="entry name" value="Oxidoreductase, molybdopterin-binding domain"/>
    <property type="match status" value="1"/>
</dbReference>
<evidence type="ECO:0000313" key="4">
    <source>
        <dbReference type="Proteomes" id="UP000305778"/>
    </source>
</evidence>
<feature type="transmembrane region" description="Helical" evidence="1">
    <location>
        <begin position="67"/>
        <end position="93"/>
    </location>
</feature>
<comment type="caution">
    <text evidence="3">The sequence shown here is derived from an EMBL/GenBank/DDBJ whole genome shotgun (WGS) entry which is preliminary data.</text>
</comment>
<dbReference type="CDD" id="cd00321">
    <property type="entry name" value="SO_family_Moco"/>
    <property type="match status" value="1"/>
</dbReference>
<sequence length="377" mass="41197">MEGMRRSLPRPPLPVFRGRLHDARTATVIGRLLGVAIVVAFVTGLVSHCLQQPPGWAVNLLPSRPSWGYRVTQGVHVASGIAAIPLLFAKLWTVYPRLFEWPPVRSVVHALERASIGVLVGSVLLQLVTGLLNTVQWYPWPWDFKQAHWALAWVAVGALLLHLAVKAPQIAAHWRRPAPDADGPDRRAFFTAVGAAVGAVTLTTVGQSFTPLKDLDLFAPRHPDHGPQGLPVNRTAVAAGITAERLAGWRLRVDGPRPYELTLEELRAMRQHSAVLPIACVEGWSKSAHWTGVRITDLLDRAGAPRAARVRVTSLQRHGAYAVTEMGSSYARDPLTLLALRLNGEPLSADHGFPARVIAPNRPGVLQTKWVARLEVL</sequence>
<feature type="domain" description="Oxidoreductase molybdopterin-binding" evidence="2">
    <location>
        <begin position="246"/>
        <end position="376"/>
    </location>
</feature>
<dbReference type="Proteomes" id="UP000305778">
    <property type="component" value="Unassembled WGS sequence"/>
</dbReference>
<keyword evidence="1" id="KW-0472">Membrane</keyword>
<dbReference type="PANTHER" id="PTHR43032">
    <property type="entry name" value="PROTEIN-METHIONINE-SULFOXIDE REDUCTASE"/>
    <property type="match status" value="1"/>
</dbReference>
<feature type="transmembrane region" description="Helical" evidence="1">
    <location>
        <begin position="114"/>
        <end position="135"/>
    </location>
</feature>
<evidence type="ECO:0000259" key="2">
    <source>
        <dbReference type="Pfam" id="PF00174"/>
    </source>
</evidence>
<dbReference type="AlphaFoldDB" id="A0A4U0SRG3"/>
<proteinExistence type="predicted"/>
<reference evidence="3 4" key="1">
    <citation type="submission" date="2019-04" db="EMBL/GenBank/DDBJ databases">
        <title>Streptomyces oryziradicis sp. nov., a novel actinomycete isolated from rhizosphere soil of rice (Oryza sativa L.).</title>
        <authorList>
            <person name="Li C."/>
        </authorList>
    </citation>
    <scope>NUCLEOTIDE SEQUENCE [LARGE SCALE GENOMIC DNA]</scope>
    <source>
        <strain evidence="3 4">NEAU-C40</strain>
    </source>
</reference>
<dbReference type="RefSeq" id="WP_136722187.1">
    <property type="nucleotide sequence ID" value="NZ_SUMC01000003.1"/>
</dbReference>
<name>A0A4U0SRG3_9ACTN</name>
<dbReference type="SUPFAM" id="SSF56524">
    <property type="entry name" value="Oxidoreductase molybdopterin-binding domain"/>
    <property type="match status" value="1"/>
</dbReference>
<keyword evidence="4" id="KW-1185">Reference proteome</keyword>
<gene>
    <name evidence="3" type="ORF">FCI23_04880</name>
</gene>
<feature type="transmembrane region" description="Helical" evidence="1">
    <location>
        <begin position="28"/>
        <end position="47"/>
    </location>
</feature>
<protein>
    <submittedName>
        <fullName evidence="3">Molybdopterin-binding protein</fullName>
    </submittedName>
</protein>
<accession>A0A4U0SRG3</accession>
<dbReference type="InterPro" id="IPR036374">
    <property type="entry name" value="OxRdtase_Mopterin-bd_sf"/>
</dbReference>
<dbReference type="Pfam" id="PF00174">
    <property type="entry name" value="Oxidored_molyb"/>
    <property type="match status" value="1"/>
</dbReference>
<dbReference type="InterPro" id="IPR000572">
    <property type="entry name" value="OxRdtase_Mopterin-bd_dom"/>
</dbReference>
<keyword evidence="1" id="KW-0812">Transmembrane</keyword>
<dbReference type="PANTHER" id="PTHR43032:SF2">
    <property type="entry name" value="BLL0505 PROTEIN"/>
    <property type="match status" value="1"/>
</dbReference>
<dbReference type="OrthoDB" id="5241952at2"/>
<evidence type="ECO:0000256" key="1">
    <source>
        <dbReference type="SAM" id="Phobius"/>
    </source>
</evidence>
<organism evidence="3 4">
    <name type="scientific">Actinacidiphila oryziradicis</name>
    <dbReference type="NCBI Taxonomy" id="2571141"/>
    <lineage>
        <taxon>Bacteria</taxon>
        <taxon>Bacillati</taxon>
        <taxon>Actinomycetota</taxon>
        <taxon>Actinomycetes</taxon>
        <taxon>Kitasatosporales</taxon>
        <taxon>Streptomycetaceae</taxon>
        <taxon>Actinacidiphila</taxon>
    </lineage>
</organism>
<evidence type="ECO:0000313" key="3">
    <source>
        <dbReference type="EMBL" id="TKA12710.1"/>
    </source>
</evidence>
<keyword evidence="1" id="KW-1133">Transmembrane helix</keyword>
<feature type="transmembrane region" description="Helical" evidence="1">
    <location>
        <begin position="147"/>
        <end position="165"/>
    </location>
</feature>
<dbReference type="EMBL" id="SUMC01000003">
    <property type="protein sequence ID" value="TKA12710.1"/>
    <property type="molecule type" value="Genomic_DNA"/>
</dbReference>